<dbReference type="RefSeq" id="WP_163962703.1">
    <property type="nucleotide sequence ID" value="NZ_JAAGNX010000001.1"/>
</dbReference>
<keyword evidence="1" id="KW-0472">Membrane</keyword>
<protein>
    <submittedName>
        <fullName evidence="2">PepSY domain-containing protein</fullName>
    </submittedName>
</protein>
<accession>A0A6B2M1F3</accession>
<dbReference type="Proteomes" id="UP000478417">
    <property type="component" value="Unassembled WGS sequence"/>
</dbReference>
<reference evidence="2 3" key="1">
    <citation type="submission" date="2020-02" db="EMBL/GenBank/DDBJ databases">
        <title>Albibacoteraceae fam. nov., the first described family within the subdivision 4 Verrucomicrobia.</title>
        <authorList>
            <person name="Xi F."/>
        </authorList>
    </citation>
    <scope>NUCLEOTIDE SEQUENCE [LARGE SCALE GENOMIC DNA]</scope>
    <source>
        <strain evidence="2 3">CK1056</strain>
    </source>
</reference>
<gene>
    <name evidence="2" type="ORF">G0Q06_04050</name>
</gene>
<dbReference type="Pfam" id="PF03929">
    <property type="entry name" value="PepSY_TM"/>
    <property type="match status" value="1"/>
</dbReference>
<evidence type="ECO:0000313" key="2">
    <source>
        <dbReference type="EMBL" id="NDV61615.1"/>
    </source>
</evidence>
<dbReference type="InterPro" id="IPR005625">
    <property type="entry name" value="PepSY-ass_TM"/>
</dbReference>
<dbReference type="EMBL" id="JAAGNX010000001">
    <property type="protein sequence ID" value="NDV61615.1"/>
    <property type="molecule type" value="Genomic_DNA"/>
</dbReference>
<feature type="transmembrane region" description="Helical" evidence="1">
    <location>
        <begin position="223"/>
        <end position="243"/>
    </location>
</feature>
<dbReference type="AlphaFoldDB" id="A0A6B2M1F3"/>
<proteinExistence type="predicted"/>
<organism evidence="2 3">
    <name type="scientific">Oceanipulchritudo coccoides</name>
    <dbReference type="NCBI Taxonomy" id="2706888"/>
    <lineage>
        <taxon>Bacteria</taxon>
        <taxon>Pseudomonadati</taxon>
        <taxon>Verrucomicrobiota</taxon>
        <taxon>Opitutia</taxon>
        <taxon>Puniceicoccales</taxon>
        <taxon>Oceanipulchritudinaceae</taxon>
        <taxon>Oceanipulchritudo</taxon>
    </lineage>
</organism>
<comment type="caution">
    <text evidence="2">The sequence shown here is derived from an EMBL/GenBank/DDBJ whole genome shotgun (WGS) entry which is preliminary data.</text>
</comment>
<keyword evidence="1" id="KW-0812">Transmembrane</keyword>
<name>A0A6B2M1F3_9BACT</name>
<evidence type="ECO:0000313" key="3">
    <source>
        <dbReference type="Proteomes" id="UP000478417"/>
    </source>
</evidence>
<keyword evidence="3" id="KW-1185">Reference proteome</keyword>
<sequence>MKKWFPRKRLILAFHKWLGILSAVFLVILSLTGLALNHTERLGLNNVTIDNAFILKRYGMQSGSDIQTYRIHETATLSHLENQLFYNGEPLANAGPPVGILEGSPFTVIATPDQLVYLTESGELIEQIRPEELPYDQLLHLGRDATGNPVLVAASGQWQPDPDWLEFLEFKGPFSVNPLSESNLDPDVRAAILANYQGRGPTLYRVILDLHAGRLFGWGGRTLMDLSAIAILLLVSSGISGWLRRSSWSYRTK</sequence>
<keyword evidence="1" id="KW-1133">Transmembrane helix</keyword>
<evidence type="ECO:0000256" key="1">
    <source>
        <dbReference type="SAM" id="Phobius"/>
    </source>
</evidence>